<feature type="region of interest" description="Disordered" evidence="1">
    <location>
        <begin position="272"/>
        <end position="398"/>
    </location>
</feature>
<feature type="compositionally biased region" description="Polar residues" evidence="1">
    <location>
        <begin position="299"/>
        <end position="309"/>
    </location>
</feature>
<dbReference type="AlphaFoldDB" id="A0ABD2NYX0"/>
<dbReference type="Proteomes" id="UP001516400">
    <property type="component" value="Unassembled WGS sequence"/>
</dbReference>
<feature type="compositionally biased region" description="Low complexity" evidence="1">
    <location>
        <begin position="690"/>
        <end position="704"/>
    </location>
</feature>
<feature type="region of interest" description="Disordered" evidence="1">
    <location>
        <begin position="413"/>
        <end position="438"/>
    </location>
</feature>
<feature type="compositionally biased region" description="Low complexity" evidence="1">
    <location>
        <begin position="286"/>
        <end position="298"/>
    </location>
</feature>
<feature type="region of interest" description="Disordered" evidence="1">
    <location>
        <begin position="100"/>
        <end position="138"/>
    </location>
</feature>
<evidence type="ECO:0000313" key="3">
    <source>
        <dbReference type="Proteomes" id="UP001516400"/>
    </source>
</evidence>
<keyword evidence="3" id="KW-1185">Reference proteome</keyword>
<sequence>MYNRSDPPEQWSVYAEFTISHPGLGDPENVPITRTEQNDSGVRMTYSWNSQRNAQNQRQTWSGTANIPSETASNHSTSEPFGGYGFQKGNLLFTSTPASRRPFQFQTPSSSRLNAPESSGYDSNIQSPNTLSSSTSLQQHDGRRCRSTCNITLCSNPVSSDTCHHHCGRTQSLRCQTPSSRSDCKNVYYGCGDPWCHHLRSGDDISVGGRCSPVPEVCEDCPSLSGRSHKATRSLSRELEGRKDVSVQTFEMVDKCTSPYLKIEDEKIVRTAKNPRKVRRRSLSYHRSISQRSHSPSSFTPDSLESASQTRRRLTRSPKLKRMPQLKNDDSQLTTTTNTTTDDKSSGSKKPRTVHIDVYCTGTENESDSTDSDISDNDTESTPQTVFESKQVRITHKRADAKDLPINIKEDVKENQSSHIFSQQPSEKQDSDLDDSLSTAYPSKLSSYSTIKDYTSSFSSVPRSWTNYSMSSCAIPDIDCDSIANTSWKDNTYSDLDSALQSRSSIAGTESLLFVPKKLRIKKDSIDETPELQKVESKSPSGVSLHQSDSFEYANSEDKLRIKRMEAMLEKGEERRRVTERWEERHREQQRKMNEYIQKKLKRLAKKESKESESDDSADSGKGWTFVEDDSRKVKKDGLMEKSNNESSKNEPITKTPDLASVSDASNTKKPRQQLKNSSERKKDLVEQGSMSDSSPSPSCRTPSSVVLMQRLSIDPTLRAPFTIAPGQYTEQRSIAKKFGPVISAFRKPGHHIGPVRNPECSCAHCRRYFETVGFRSRTRSVGDPPSNNWKDFLNPQ</sequence>
<feature type="compositionally biased region" description="Polar residues" evidence="1">
    <location>
        <begin position="786"/>
        <end position="797"/>
    </location>
</feature>
<dbReference type="EMBL" id="JABFTP020000165">
    <property type="protein sequence ID" value="KAL3283840.1"/>
    <property type="molecule type" value="Genomic_DNA"/>
</dbReference>
<organism evidence="2 3">
    <name type="scientific">Cryptolaemus montrouzieri</name>
    <dbReference type="NCBI Taxonomy" id="559131"/>
    <lineage>
        <taxon>Eukaryota</taxon>
        <taxon>Metazoa</taxon>
        <taxon>Ecdysozoa</taxon>
        <taxon>Arthropoda</taxon>
        <taxon>Hexapoda</taxon>
        <taxon>Insecta</taxon>
        <taxon>Pterygota</taxon>
        <taxon>Neoptera</taxon>
        <taxon>Endopterygota</taxon>
        <taxon>Coleoptera</taxon>
        <taxon>Polyphaga</taxon>
        <taxon>Cucujiformia</taxon>
        <taxon>Coccinelloidea</taxon>
        <taxon>Coccinellidae</taxon>
        <taxon>Scymninae</taxon>
        <taxon>Scymnini</taxon>
        <taxon>Cryptolaemus</taxon>
    </lineage>
</organism>
<feature type="compositionally biased region" description="Basic residues" evidence="1">
    <location>
        <begin position="273"/>
        <end position="284"/>
    </location>
</feature>
<feature type="compositionally biased region" description="Polar residues" evidence="1">
    <location>
        <begin position="417"/>
        <end position="426"/>
    </location>
</feature>
<feature type="compositionally biased region" description="Basic residues" evidence="1">
    <location>
        <begin position="310"/>
        <end position="324"/>
    </location>
</feature>
<gene>
    <name evidence="2" type="ORF">HHI36_018010</name>
</gene>
<proteinExistence type="predicted"/>
<evidence type="ECO:0000256" key="1">
    <source>
        <dbReference type="SAM" id="MobiDB-lite"/>
    </source>
</evidence>
<feature type="compositionally biased region" description="Basic and acidic residues" evidence="1">
    <location>
        <begin position="629"/>
        <end position="644"/>
    </location>
</feature>
<feature type="compositionally biased region" description="Polar residues" evidence="1">
    <location>
        <begin position="50"/>
        <end position="79"/>
    </location>
</feature>
<feature type="region of interest" description="Disordered" evidence="1">
    <location>
        <begin position="777"/>
        <end position="797"/>
    </location>
</feature>
<protein>
    <submittedName>
        <fullName evidence="2">Uncharacterized protein</fullName>
    </submittedName>
</protein>
<evidence type="ECO:0000313" key="2">
    <source>
        <dbReference type="EMBL" id="KAL3283840.1"/>
    </source>
</evidence>
<feature type="region of interest" description="Disordered" evidence="1">
    <location>
        <begin position="530"/>
        <end position="549"/>
    </location>
</feature>
<accession>A0ABD2NYX0</accession>
<reference evidence="2 3" key="1">
    <citation type="journal article" date="2021" name="BMC Biol.">
        <title>Horizontally acquired antibacterial genes associated with adaptive radiation of ladybird beetles.</title>
        <authorList>
            <person name="Li H.S."/>
            <person name="Tang X.F."/>
            <person name="Huang Y.H."/>
            <person name="Xu Z.Y."/>
            <person name="Chen M.L."/>
            <person name="Du X.Y."/>
            <person name="Qiu B.Y."/>
            <person name="Chen P.T."/>
            <person name="Zhang W."/>
            <person name="Slipinski A."/>
            <person name="Escalona H.E."/>
            <person name="Waterhouse R.M."/>
            <person name="Zwick A."/>
            <person name="Pang H."/>
        </authorList>
    </citation>
    <scope>NUCLEOTIDE SEQUENCE [LARGE SCALE GENOMIC DNA]</scope>
    <source>
        <strain evidence="2">SYSU2018</strain>
    </source>
</reference>
<feature type="compositionally biased region" description="Acidic residues" evidence="1">
    <location>
        <begin position="365"/>
        <end position="379"/>
    </location>
</feature>
<feature type="region of interest" description="Disordered" evidence="1">
    <location>
        <begin position="50"/>
        <end position="81"/>
    </location>
</feature>
<feature type="compositionally biased region" description="Polar residues" evidence="1">
    <location>
        <begin position="538"/>
        <end position="549"/>
    </location>
</feature>
<feature type="region of interest" description="Disordered" evidence="1">
    <location>
        <begin position="602"/>
        <end position="704"/>
    </location>
</feature>
<comment type="caution">
    <text evidence="2">The sequence shown here is derived from an EMBL/GenBank/DDBJ whole genome shotgun (WGS) entry which is preliminary data.</text>
</comment>
<name>A0ABD2NYX0_9CUCU</name>